<dbReference type="InterPro" id="IPR046866">
    <property type="entry name" value="FapA_N"/>
</dbReference>
<accession>A0A345BVY3</accession>
<organism evidence="4 5">
    <name type="scientific">Salicibibacter kimchii</name>
    <dbReference type="NCBI Taxonomy" id="2099786"/>
    <lineage>
        <taxon>Bacteria</taxon>
        <taxon>Bacillati</taxon>
        <taxon>Bacillota</taxon>
        <taxon>Bacilli</taxon>
        <taxon>Bacillales</taxon>
        <taxon>Bacillaceae</taxon>
        <taxon>Salicibibacter</taxon>
    </lineage>
</organism>
<evidence type="ECO:0000256" key="2">
    <source>
        <dbReference type="SAM" id="MobiDB-lite"/>
    </source>
</evidence>
<dbReference type="RefSeq" id="WP_114370813.1">
    <property type="nucleotide sequence ID" value="NZ_CP031092.1"/>
</dbReference>
<feature type="compositionally biased region" description="Polar residues" evidence="2">
    <location>
        <begin position="89"/>
        <end position="105"/>
    </location>
</feature>
<proteinExistence type="predicted"/>
<feature type="region of interest" description="Disordered" evidence="2">
    <location>
        <begin position="85"/>
        <end position="105"/>
    </location>
</feature>
<sequence>MDLTQYFKVKVSADAMMASCFLIKSMNDEDYHEEDMQKFLCSNGVVYGIDDESVQQLVDDPMHVTYPLVVARGKKPTRGTDAYLEATRKNPSSLQEESEDSGSSVDLRQVTEIPMAFQNEIVARKVEATTGEAGVDVYGNALSGLRGKDYPLRAGKNTTLAEDGKSLQAIVNGQLSIVGRKVHVYPVYEVHGNLTMKTGSITFNGNIVIHGSIPSGYRVIADGDIHVKGSVDAAYLHAGGSIFVTQGIASQGKGEINARYDVYSGYINQGIVFAGHNIHVTNHILHSHCEAGNALICANGKGNVVGGKLSAGQWIKVKEAGNALNTRTSLYIGVQEKLLKARKEAESVLLNGKEEKAKLQTLQKKLAKKEKENPPLSTNDRIMKLRIRHSLNELFNRMRDAADTLQVVNDQMVEQDNDGVFITSQAFVNTNVHIGKYKRSLTKNRSAVKIFLAEGDIRIEQHR</sequence>
<dbReference type="InterPro" id="IPR005646">
    <property type="entry name" value="FapA"/>
</dbReference>
<dbReference type="InterPro" id="IPR036145">
    <property type="entry name" value="MinC_C_sf"/>
</dbReference>
<feature type="coiled-coil region" evidence="1">
    <location>
        <begin position="352"/>
        <end position="411"/>
    </location>
</feature>
<evidence type="ECO:0000313" key="4">
    <source>
        <dbReference type="EMBL" id="AXF55114.1"/>
    </source>
</evidence>
<dbReference type="Pfam" id="PF20250">
    <property type="entry name" value="FapA_N"/>
    <property type="match status" value="1"/>
</dbReference>
<dbReference type="PANTHER" id="PTHR38032:SF1">
    <property type="entry name" value="RNA-BINDING PROTEIN KHPB N-TERMINAL DOMAIN-CONTAINING PROTEIN"/>
    <property type="match status" value="1"/>
</dbReference>
<feature type="domain" description="Flagellar Assembly Protein A N-terminal region" evidence="3">
    <location>
        <begin position="7"/>
        <end position="178"/>
    </location>
</feature>
<evidence type="ECO:0000256" key="1">
    <source>
        <dbReference type="SAM" id="Coils"/>
    </source>
</evidence>
<dbReference type="PANTHER" id="PTHR38032">
    <property type="entry name" value="POLYMERASE-RELATED"/>
    <property type="match status" value="1"/>
</dbReference>
<dbReference type="Pfam" id="PF03961">
    <property type="entry name" value="FapA"/>
    <property type="match status" value="1"/>
</dbReference>
<keyword evidence="1" id="KW-0175">Coiled coil</keyword>
<evidence type="ECO:0000259" key="3">
    <source>
        <dbReference type="Pfam" id="PF20250"/>
    </source>
</evidence>
<evidence type="ECO:0000313" key="5">
    <source>
        <dbReference type="Proteomes" id="UP000252100"/>
    </source>
</evidence>
<reference evidence="4 5" key="1">
    <citation type="journal article" date="2018" name="J. Microbiol.">
        <title>Salicibibacter kimchii gen. nov., sp. nov., a moderately halophilic and alkalitolerant bacterium in the family Bacillaceae, isolated from kimchi.</title>
        <authorList>
            <person name="Jang J.Y."/>
            <person name="Oh Y.J."/>
            <person name="Lim S.K."/>
            <person name="Park H.K."/>
            <person name="Lee C."/>
            <person name="Kim J.Y."/>
            <person name="Lee M.A."/>
            <person name="Choi H.J."/>
        </authorList>
    </citation>
    <scope>NUCLEOTIDE SEQUENCE [LARGE SCALE GENOMIC DNA]</scope>
    <source>
        <strain evidence="4 5">NKC1-1</strain>
    </source>
</reference>
<name>A0A345BVY3_9BACI</name>
<dbReference type="SUPFAM" id="SSF63848">
    <property type="entry name" value="Cell-division inhibitor MinC, C-terminal domain"/>
    <property type="match status" value="1"/>
</dbReference>
<gene>
    <name evidence="4" type="ORF">DT065_03160</name>
</gene>
<dbReference type="OrthoDB" id="9816426at2"/>
<dbReference type="GO" id="GO:0000902">
    <property type="term" value="P:cell morphogenesis"/>
    <property type="evidence" value="ECO:0007669"/>
    <property type="project" value="InterPro"/>
</dbReference>
<dbReference type="Proteomes" id="UP000252100">
    <property type="component" value="Chromosome"/>
</dbReference>
<dbReference type="KEGG" id="rue:DT065_03160"/>
<keyword evidence="5" id="KW-1185">Reference proteome</keyword>
<dbReference type="AlphaFoldDB" id="A0A345BVY3"/>
<protein>
    <submittedName>
        <fullName evidence="4">DUF342 domain-containing protein</fullName>
    </submittedName>
</protein>
<dbReference type="InterPro" id="IPR046865">
    <property type="entry name" value="FapA_b_solenoid"/>
</dbReference>
<dbReference type="EMBL" id="CP031092">
    <property type="protein sequence ID" value="AXF55114.1"/>
    <property type="molecule type" value="Genomic_DNA"/>
</dbReference>